<keyword evidence="1" id="KW-0732">Signal</keyword>
<name>A0ABQ6W632_9EURO</name>
<sequence>MLAPWVHRSLASVYTLGLLLLHVSLMIVCSNNPRDASDIEVHTSSIPYICKTPNGKHTNGNVSLRALLQAKMENTIGASSFKFYH</sequence>
<reference evidence="2 3" key="1">
    <citation type="submission" date="2019-04" db="EMBL/GenBank/DDBJ databases">
        <authorList>
            <consortium name="DOE Joint Genome Institute"/>
            <person name="Mondo S."/>
            <person name="Kjaerbolling I."/>
            <person name="Vesth T."/>
            <person name="Frisvad J.C."/>
            <person name="Nybo J.L."/>
            <person name="Theobald S."/>
            <person name="Kildgaard S."/>
            <person name="Isbrandt T."/>
            <person name="Kuo A."/>
            <person name="Sato A."/>
            <person name="Lyhne E.K."/>
            <person name="Kogle M.E."/>
            <person name="Wiebenga A."/>
            <person name="Kun R.S."/>
            <person name="Lubbers R.J."/>
            <person name="Makela M.R."/>
            <person name="Barry K."/>
            <person name="Chovatia M."/>
            <person name="Clum A."/>
            <person name="Daum C."/>
            <person name="Haridas S."/>
            <person name="He G."/>
            <person name="LaButti K."/>
            <person name="Lipzen A."/>
            <person name="Riley R."/>
            <person name="Salamov A."/>
            <person name="Simmons B.A."/>
            <person name="Magnuson J.K."/>
            <person name="Henrissat B."/>
            <person name="Mortensen U.H."/>
            <person name="Larsen T.O."/>
            <person name="Devries R.P."/>
            <person name="Grigoriev I.V."/>
            <person name="Machida M."/>
            <person name="Baker S.E."/>
            <person name="Andersen M.R."/>
            <person name="Cantor M.N."/>
            <person name="Hua S.X."/>
        </authorList>
    </citation>
    <scope>NUCLEOTIDE SEQUENCE [LARGE SCALE GENOMIC DNA]</scope>
    <source>
        <strain evidence="2 3">CBS 117616</strain>
    </source>
</reference>
<proteinExistence type="predicted"/>
<evidence type="ECO:0000313" key="3">
    <source>
        <dbReference type="Proteomes" id="UP000325395"/>
    </source>
</evidence>
<feature type="signal peptide" evidence="1">
    <location>
        <begin position="1"/>
        <end position="30"/>
    </location>
</feature>
<organism evidence="2 3">
    <name type="scientific">Aspergillus pseudocaelatus</name>
    <dbReference type="NCBI Taxonomy" id="1825620"/>
    <lineage>
        <taxon>Eukaryota</taxon>
        <taxon>Fungi</taxon>
        <taxon>Dikarya</taxon>
        <taxon>Ascomycota</taxon>
        <taxon>Pezizomycotina</taxon>
        <taxon>Eurotiomycetes</taxon>
        <taxon>Eurotiomycetidae</taxon>
        <taxon>Eurotiales</taxon>
        <taxon>Aspergillaceae</taxon>
        <taxon>Aspergillus</taxon>
        <taxon>Aspergillus subgen. Circumdati</taxon>
    </lineage>
</organism>
<dbReference type="EMBL" id="ML735830">
    <property type="protein sequence ID" value="KAE8412592.1"/>
    <property type="molecule type" value="Genomic_DNA"/>
</dbReference>
<feature type="chain" id="PRO_5046815269" description="Secreted protein" evidence="1">
    <location>
        <begin position="31"/>
        <end position="85"/>
    </location>
</feature>
<protein>
    <recommendedName>
        <fullName evidence="4">Secreted protein</fullName>
    </recommendedName>
</protein>
<evidence type="ECO:0000256" key="1">
    <source>
        <dbReference type="SAM" id="SignalP"/>
    </source>
</evidence>
<keyword evidence="3" id="KW-1185">Reference proteome</keyword>
<accession>A0ABQ6W632</accession>
<evidence type="ECO:0000313" key="2">
    <source>
        <dbReference type="EMBL" id="KAE8412592.1"/>
    </source>
</evidence>
<dbReference type="Proteomes" id="UP000325395">
    <property type="component" value="Unassembled WGS sequence"/>
</dbReference>
<feature type="non-terminal residue" evidence="2">
    <location>
        <position position="85"/>
    </location>
</feature>
<gene>
    <name evidence="2" type="ORF">BDV36DRAFT_271230</name>
</gene>
<evidence type="ECO:0008006" key="4">
    <source>
        <dbReference type="Google" id="ProtNLM"/>
    </source>
</evidence>